<dbReference type="Proteomes" id="UP000439903">
    <property type="component" value="Unassembled WGS sequence"/>
</dbReference>
<accession>A0A8H4B0N6</accession>
<dbReference type="EMBL" id="WTPW01000083">
    <property type="protein sequence ID" value="KAF0550622.1"/>
    <property type="molecule type" value="Genomic_DNA"/>
</dbReference>
<organism evidence="1 2">
    <name type="scientific">Gigaspora margarita</name>
    <dbReference type="NCBI Taxonomy" id="4874"/>
    <lineage>
        <taxon>Eukaryota</taxon>
        <taxon>Fungi</taxon>
        <taxon>Fungi incertae sedis</taxon>
        <taxon>Mucoromycota</taxon>
        <taxon>Glomeromycotina</taxon>
        <taxon>Glomeromycetes</taxon>
        <taxon>Diversisporales</taxon>
        <taxon>Gigasporaceae</taxon>
        <taxon>Gigaspora</taxon>
    </lineage>
</organism>
<dbReference type="AlphaFoldDB" id="A0A8H4B0N6"/>
<keyword evidence="2" id="KW-1185">Reference proteome</keyword>
<gene>
    <name evidence="1" type="ORF">F8M41_024300</name>
</gene>
<sequence length="85" mass="9715">MDILHELVTSTLKDNSAILYYQQLDISVPKDSSEHYYQLTLSNNLWLQQAHNFVVKDNLGYGTPIAFGLLNKENNYTIRLAVEAV</sequence>
<protein>
    <submittedName>
        <fullName evidence="1">Gephyrin: PROVISIONAL</fullName>
    </submittedName>
</protein>
<evidence type="ECO:0000313" key="2">
    <source>
        <dbReference type="Proteomes" id="UP000439903"/>
    </source>
</evidence>
<comment type="caution">
    <text evidence="1">The sequence shown here is derived from an EMBL/GenBank/DDBJ whole genome shotgun (WGS) entry which is preliminary data.</text>
</comment>
<proteinExistence type="predicted"/>
<name>A0A8H4B0N6_GIGMA</name>
<evidence type="ECO:0000313" key="1">
    <source>
        <dbReference type="EMBL" id="KAF0550622.1"/>
    </source>
</evidence>
<reference evidence="1 2" key="1">
    <citation type="journal article" date="2019" name="Environ. Microbiol.">
        <title>At the nexus of three kingdoms: the genome of the mycorrhizal fungus Gigaspora margarita provides insights into plant, endobacterial and fungal interactions.</title>
        <authorList>
            <person name="Venice F."/>
            <person name="Ghignone S."/>
            <person name="Salvioli di Fossalunga A."/>
            <person name="Amselem J."/>
            <person name="Novero M."/>
            <person name="Xianan X."/>
            <person name="Sedzielewska Toro K."/>
            <person name="Morin E."/>
            <person name="Lipzen A."/>
            <person name="Grigoriev I.V."/>
            <person name="Henrissat B."/>
            <person name="Martin F.M."/>
            <person name="Bonfante P."/>
        </authorList>
    </citation>
    <scope>NUCLEOTIDE SEQUENCE [LARGE SCALE GENOMIC DNA]</scope>
    <source>
        <strain evidence="1 2">BEG34</strain>
    </source>
</reference>